<protein>
    <submittedName>
        <fullName evidence="1">DUF3486 family protein</fullName>
    </submittedName>
</protein>
<evidence type="ECO:0000313" key="2">
    <source>
        <dbReference type="Proteomes" id="UP001165652"/>
    </source>
</evidence>
<evidence type="ECO:0000313" key="1">
    <source>
        <dbReference type="EMBL" id="MDC7787347.1"/>
    </source>
</evidence>
<comment type="caution">
    <text evidence="1">The sequence shown here is derived from an EMBL/GenBank/DDBJ whole genome shotgun (WGS) entry which is preliminary data.</text>
</comment>
<dbReference type="Pfam" id="PF11985">
    <property type="entry name" value="Phage_Mu_Gp27"/>
    <property type="match status" value="1"/>
</dbReference>
<gene>
    <name evidence="1" type="ORF">PQJ73_16775</name>
</gene>
<reference evidence="1" key="2">
    <citation type="submission" date="2023-02" db="EMBL/GenBank/DDBJ databases">
        <authorList>
            <person name="Rayyan A."/>
            <person name="Meyer T."/>
            <person name="Kyndt J.A."/>
        </authorList>
    </citation>
    <scope>NUCLEOTIDE SEQUENCE</scope>
    <source>
        <strain evidence="1">DSM 9987</strain>
    </source>
</reference>
<dbReference type="EMBL" id="JAQQLI010000026">
    <property type="protein sequence ID" value="MDC7787347.1"/>
    <property type="molecule type" value="Genomic_DNA"/>
</dbReference>
<proteinExistence type="predicted"/>
<dbReference type="InterPro" id="IPR021874">
    <property type="entry name" value="Phage_Mu_Gp27"/>
</dbReference>
<dbReference type="Proteomes" id="UP001165652">
    <property type="component" value="Unassembled WGS sequence"/>
</dbReference>
<organism evidence="1 2">
    <name type="scientific">Rhodoplanes tepidamans</name>
    <name type="common">Rhodoplanes cryptolactis</name>
    <dbReference type="NCBI Taxonomy" id="200616"/>
    <lineage>
        <taxon>Bacteria</taxon>
        <taxon>Pseudomonadati</taxon>
        <taxon>Pseudomonadota</taxon>
        <taxon>Alphaproteobacteria</taxon>
        <taxon>Hyphomicrobiales</taxon>
        <taxon>Nitrobacteraceae</taxon>
        <taxon>Rhodoplanes</taxon>
    </lineage>
</organism>
<keyword evidence="2" id="KW-1185">Reference proteome</keyword>
<name>A0ABT5JCJ8_RHOTP</name>
<dbReference type="RefSeq" id="WP_272778187.1">
    <property type="nucleotide sequence ID" value="NZ_JAQQLI010000026.1"/>
</dbReference>
<accession>A0ABT5JCJ8</accession>
<sequence length="201" mass="21773">MAEGRGQLSAIDRLPDWADETKLWAFSELKERKRTQLDILDEFNARLRAAALTNGVMDPPQISRTAFNRTACRLAVLGRRLEETREIAAVLAPKLEAAGDDSVTLLVSESIKMLLNELLSNAGEIAADGATAEMLMMTARALKHAEEAKRISTDTRRKIETEFQVKAAKAVDAVAASKGLSAETVETIKAKILGVSGHSNG</sequence>
<reference evidence="1" key="1">
    <citation type="journal article" date="2023" name="Microbiol Resour">
        <title>Genome Sequences of Rhodoplanes serenus and Two Thermotolerant Strains, Rhodoplanes tepidamans and 'Rhodoplanes cryptolactis,' Further Refine the Genus.</title>
        <authorList>
            <person name="Rayyan A.A."/>
            <person name="Kyndt J.A."/>
        </authorList>
    </citation>
    <scope>NUCLEOTIDE SEQUENCE</scope>
    <source>
        <strain evidence="1">DSM 9987</strain>
    </source>
</reference>